<feature type="domain" description="Solute-binding protein family 5" evidence="4">
    <location>
        <begin position="143"/>
        <end position="543"/>
    </location>
</feature>
<dbReference type="GO" id="GO:0043190">
    <property type="term" value="C:ATP-binding cassette (ABC) transporter complex"/>
    <property type="evidence" value="ECO:0007669"/>
    <property type="project" value="InterPro"/>
</dbReference>
<name>A0A952KGM4_9PROT</name>
<dbReference type="Pfam" id="PF00496">
    <property type="entry name" value="SBP_bac_5"/>
    <property type="match status" value="1"/>
</dbReference>
<comment type="caution">
    <text evidence="5">The sequence shown here is derived from an EMBL/GenBank/DDBJ whole genome shotgun (WGS) entry which is preliminary data.</text>
</comment>
<sequence length="643" mass="71167">MKSWIGPSLGIALLALSGAAQAELKNPGTLVYLWTSDIRTLDPAYMADTPNTFVSINTHMRLLNYKGSEISEFVPALSTEVPSLENGLIKPGENGSISYTFPIRKGVHTHKVGIKGADGAIAWKLYDELTDQEKAAIVPGYGELTAQDVKYSLMRAILQGDSWMANAVTEMITAGKYANIEAWAMDLAGVKTFAEVDAAGLVKVHDALSDKIKVDGDRVTIVLDAPFPATLGIMALPFATSILDEEWTRDQGDWDGAAGTWKAFHKPELGEDKLFEVENGSGPFMVEDWDRSQKKITMKRFNGYWQGPAQLERVVLRSVPEWTTRLLQLEAGDADVVEQAPVEFLEDLASKPGIKVTEGLPKVFGRSIFYVWPVSAVDNPAIGSGKLDGKGIPPDFFSDIDVRQGFNYAQDYQLLLDDVLLGKTVQLRGPTVRGIMGYRPDSPVYTFDPEKAAEHFKKAWGGQLWENGFELTAYMSEGNTAYQSALSVLQQNLARINPKFRLKVQQLQAATFADKVYGGAEPSAPMAIMGWGPDYSDPGGPLGAATYYLSSTGLVGGMVGEGYRQLMRDKFDPLLKQAWTTVDPVEREKLYAKLQDMSHEYATTQFLWEEFGYIVTRDWVDGYVHNMIEYGAWDFYPISKKEK</sequence>
<proteinExistence type="inferred from homology"/>
<evidence type="ECO:0000256" key="2">
    <source>
        <dbReference type="ARBA" id="ARBA00005695"/>
    </source>
</evidence>
<feature type="signal peptide" evidence="3">
    <location>
        <begin position="1"/>
        <end position="22"/>
    </location>
</feature>
<gene>
    <name evidence="5" type="ORF">JF625_20895</name>
</gene>
<dbReference type="Proteomes" id="UP000700706">
    <property type="component" value="Unassembled WGS sequence"/>
</dbReference>
<dbReference type="CDD" id="cd08512">
    <property type="entry name" value="PBP2_NikA_DppA_OppA_like_7"/>
    <property type="match status" value="1"/>
</dbReference>
<keyword evidence="3" id="KW-0732">Signal</keyword>
<dbReference type="InterPro" id="IPR039424">
    <property type="entry name" value="SBP_5"/>
</dbReference>
<protein>
    <submittedName>
        <fullName evidence="5">ABC transporter substrate-binding protein</fullName>
    </submittedName>
</protein>
<evidence type="ECO:0000313" key="5">
    <source>
        <dbReference type="EMBL" id="MBW8727595.1"/>
    </source>
</evidence>
<comment type="similarity">
    <text evidence="2">Belongs to the bacterial solute-binding protein 5 family.</text>
</comment>
<dbReference type="EMBL" id="JAEKLZ010000289">
    <property type="protein sequence ID" value="MBW8727595.1"/>
    <property type="molecule type" value="Genomic_DNA"/>
</dbReference>
<dbReference type="InterPro" id="IPR000914">
    <property type="entry name" value="SBP_5_dom"/>
</dbReference>
<dbReference type="PANTHER" id="PTHR30290:SF34">
    <property type="entry name" value="ABC TRANSPORTER, PERIPLASMIC OLIGO-PEPTIDE BINDING PROTEIN, PUTATIVE-RELATED"/>
    <property type="match status" value="1"/>
</dbReference>
<evidence type="ECO:0000259" key="4">
    <source>
        <dbReference type="Pfam" id="PF00496"/>
    </source>
</evidence>
<dbReference type="AlphaFoldDB" id="A0A952KGM4"/>
<feature type="chain" id="PRO_5036922535" evidence="3">
    <location>
        <begin position="23"/>
        <end position="643"/>
    </location>
</feature>
<accession>A0A952KGM4</accession>
<evidence type="ECO:0000256" key="1">
    <source>
        <dbReference type="ARBA" id="ARBA00004418"/>
    </source>
</evidence>
<dbReference type="GO" id="GO:1904680">
    <property type="term" value="F:peptide transmembrane transporter activity"/>
    <property type="evidence" value="ECO:0007669"/>
    <property type="project" value="TreeGrafter"/>
</dbReference>
<dbReference type="Gene3D" id="3.10.105.10">
    <property type="entry name" value="Dipeptide-binding Protein, Domain 3"/>
    <property type="match status" value="1"/>
</dbReference>
<evidence type="ECO:0000256" key="3">
    <source>
        <dbReference type="SAM" id="SignalP"/>
    </source>
</evidence>
<dbReference type="SUPFAM" id="SSF53850">
    <property type="entry name" value="Periplasmic binding protein-like II"/>
    <property type="match status" value="1"/>
</dbReference>
<organism evidence="5 6">
    <name type="scientific">Inquilinus limosus</name>
    <dbReference type="NCBI Taxonomy" id="171674"/>
    <lineage>
        <taxon>Bacteria</taxon>
        <taxon>Pseudomonadati</taxon>
        <taxon>Pseudomonadota</taxon>
        <taxon>Alphaproteobacteria</taxon>
        <taxon>Rhodospirillales</taxon>
        <taxon>Rhodospirillaceae</taxon>
        <taxon>Inquilinus</taxon>
    </lineage>
</organism>
<dbReference type="PANTHER" id="PTHR30290">
    <property type="entry name" value="PERIPLASMIC BINDING COMPONENT OF ABC TRANSPORTER"/>
    <property type="match status" value="1"/>
</dbReference>
<dbReference type="GO" id="GO:0015833">
    <property type="term" value="P:peptide transport"/>
    <property type="evidence" value="ECO:0007669"/>
    <property type="project" value="TreeGrafter"/>
</dbReference>
<dbReference type="PIRSF" id="PIRSF002741">
    <property type="entry name" value="MppA"/>
    <property type="match status" value="1"/>
</dbReference>
<evidence type="ECO:0000313" key="6">
    <source>
        <dbReference type="Proteomes" id="UP000700706"/>
    </source>
</evidence>
<reference evidence="5" key="1">
    <citation type="submission" date="2020-06" db="EMBL/GenBank/DDBJ databases">
        <title>Stable isotope informed genome-resolved metagenomics uncovers potential trophic interactions in rhizosphere soil.</title>
        <authorList>
            <person name="Starr E.P."/>
            <person name="Shi S."/>
            <person name="Blazewicz S.J."/>
            <person name="Koch B.J."/>
            <person name="Probst A.J."/>
            <person name="Hungate B.A."/>
            <person name="Pett-Ridge J."/>
            <person name="Firestone M.K."/>
            <person name="Banfield J.F."/>
        </authorList>
    </citation>
    <scope>NUCLEOTIDE SEQUENCE</scope>
    <source>
        <strain evidence="5">YM_69_17</strain>
    </source>
</reference>
<dbReference type="Gene3D" id="3.40.190.10">
    <property type="entry name" value="Periplasmic binding protein-like II"/>
    <property type="match status" value="1"/>
</dbReference>
<dbReference type="InterPro" id="IPR030678">
    <property type="entry name" value="Peptide/Ni-bd"/>
</dbReference>
<comment type="subcellular location">
    <subcellularLocation>
        <location evidence="1">Periplasm</location>
    </subcellularLocation>
</comment>
<dbReference type="GO" id="GO:0030288">
    <property type="term" value="C:outer membrane-bounded periplasmic space"/>
    <property type="evidence" value="ECO:0007669"/>
    <property type="project" value="UniProtKB-ARBA"/>
</dbReference>